<sequence length="137" mass="14769">MAIHGRFVSIALAMGAIIALTGCGRTPEVPIGAVNGLVTLDGQPLPEVTVIFDPKEGGRPSVARTDAEGHYVLNYSNRDKGAKIGSHEVQVFYQEEMEPTPASATRPKIPSRYNEKTELSYDVAEGNNEINIELSSK</sequence>
<dbReference type="OrthoDB" id="286727at2"/>
<evidence type="ECO:0000313" key="1">
    <source>
        <dbReference type="EMBL" id="QDU61597.1"/>
    </source>
</evidence>
<evidence type="ECO:0008006" key="3">
    <source>
        <dbReference type="Google" id="ProtNLM"/>
    </source>
</evidence>
<proteinExistence type="predicted"/>
<protein>
    <recommendedName>
        <fullName evidence="3">Carboxypeptidase regulatory-like domain-containing protein</fullName>
    </recommendedName>
</protein>
<gene>
    <name evidence="1" type="ORF">Pan216_24580</name>
</gene>
<dbReference type="PROSITE" id="PS51257">
    <property type="entry name" value="PROKAR_LIPOPROTEIN"/>
    <property type="match status" value="1"/>
</dbReference>
<dbReference type="RefSeq" id="WP_145258167.1">
    <property type="nucleotide sequence ID" value="NZ_CP036279.1"/>
</dbReference>
<dbReference type="KEGG" id="knv:Pan216_24580"/>
<dbReference type="AlphaFoldDB" id="A0A518B3P5"/>
<dbReference type="EMBL" id="CP036279">
    <property type="protein sequence ID" value="QDU61597.1"/>
    <property type="molecule type" value="Genomic_DNA"/>
</dbReference>
<evidence type="ECO:0000313" key="2">
    <source>
        <dbReference type="Proteomes" id="UP000317093"/>
    </source>
</evidence>
<name>A0A518B3P5_9BACT</name>
<organism evidence="1 2">
    <name type="scientific">Kolteria novifilia</name>
    <dbReference type="NCBI Taxonomy" id="2527975"/>
    <lineage>
        <taxon>Bacteria</taxon>
        <taxon>Pseudomonadati</taxon>
        <taxon>Planctomycetota</taxon>
        <taxon>Planctomycetia</taxon>
        <taxon>Kolteriales</taxon>
        <taxon>Kolteriaceae</taxon>
        <taxon>Kolteria</taxon>
    </lineage>
</organism>
<keyword evidence="2" id="KW-1185">Reference proteome</keyword>
<dbReference type="Proteomes" id="UP000317093">
    <property type="component" value="Chromosome"/>
</dbReference>
<accession>A0A518B3P5</accession>
<reference evidence="1 2" key="1">
    <citation type="submission" date="2019-02" db="EMBL/GenBank/DDBJ databases">
        <title>Deep-cultivation of Planctomycetes and their phenomic and genomic characterization uncovers novel biology.</title>
        <authorList>
            <person name="Wiegand S."/>
            <person name="Jogler M."/>
            <person name="Boedeker C."/>
            <person name="Pinto D."/>
            <person name="Vollmers J."/>
            <person name="Rivas-Marin E."/>
            <person name="Kohn T."/>
            <person name="Peeters S.H."/>
            <person name="Heuer A."/>
            <person name="Rast P."/>
            <person name="Oberbeckmann S."/>
            <person name="Bunk B."/>
            <person name="Jeske O."/>
            <person name="Meyerdierks A."/>
            <person name="Storesund J.E."/>
            <person name="Kallscheuer N."/>
            <person name="Luecker S."/>
            <person name="Lage O.M."/>
            <person name="Pohl T."/>
            <person name="Merkel B.J."/>
            <person name="Hornburger P."/>
            <person name="Mueller R.-W."/>
            <person name="Bruemmer F."/>
            <person name="Labrenz M."/>
            <person name="Spormann A.M."/>
            <person name="Op den Camp H."/>
            <person name="Overmann J."/>
            <person name="Amann R."/>
            <person name="Jetten M.S.M."/>
            <person name="Mascher T."/>
            <person name="Medema M.H."/>
            <person name="Devos D.P."/>
            <person name="Kaster A.-K."/>
            <person name="Ovreas L."/>
            <person name="Rohde M."/>
            <person name="Galperin M.Y."/>
            <person name="Jogler C."/>
        </authorList>
    </citation>
    <scope>NUCLEOTIDE SEQUENCE [LARGE SCALE GENOMIC DNA]</scope>
    <source>
        <strain evidence="1 2">Pan216</strain>
    </source>
</reference>